<dbReference type="EMBL" id="QNUK01000573">
    <property type="protein sequence ID" value="KAF5891547.1"/>
    <property type="molecule type" value="Genomic_DNA"/>
</dbReference>
<evidence type="ECO:0000313" key="1">
    <source>
        <dbReference type="EMBL" id="KAF5891547.1"/>
    </source>
</evidence>
<keyword evidence="1" id="KW-0436">Ligase</keyword>
<keyword evidence="2" id="KW-1185">Reference proteome</keyword>
<sequence length="62" mass="6766">PETLQVRAIPEHLHCLAESPVCSASVHAAKTVSYHQQTSACVPRGSVGRICSLAFSSMEYWH</sequence>
<protein>
    <submittedName>
        <fullName evidence="1">DNA ligase</fullName>
    </submittedName>
</protein>
<name>A0A8J4UAN5_CLAMG</name>
<dbReference type="Proteomes" id="UP000727407">
    <property type="component" value="Unassembled WGS sequence"/>
</dbReference>
<dbReference type="GO" id="GO:0016874">
    <property type="term" value="F:ligase activity"/>
    <property type="evidence" value="ECO:0007669"/>
    <property type="project" value="UniProtKB-KW"/>
</dbReference>
<proteinExistence type="predicted"/>
<gene>
    <name evidence="1" type="primary">ligA</name>
    <name evidence="1" type="ORF">DAT39_018742</name>
</gene>
<evidence type="ECO:0000313" key="2">
    <source>
        <dbReference type="Proteomes" id="UP000727407"/>
    </source>
</evidence>
<organism evidence="1 2">
    <name type="scientific">Clarias magur</name>
    <name type="common">Asian catfish</name>
    <name type="synonym">Macropteronotus magur</name>
    <dbReference type="NCBI Taxonomy" id="1594786"/>
    <lineage>
        <taxon>Eukaryota</taxon>
        <taxon>Metazoa</taxon>
        <taxon>Chordata</taxon>
        <taxon>Craniata</taxon>
        <taxon>Vertebrata</taxon>
        <taxon>Euteleostomi</taxon>
        <taxon>Actinopterygii</taxon>
        <taxon>Neopterygii</taxon>
        <taxon>Teleostei</taxon>
        <taxon>Ostariophysi</taxon>
        <taxon>Siluriformes</taxon>
        <taxon>Clariidae</taxon>
        <taxon>Clarias</taxon>
    </lineage>
</organism>
<comment type="caution">
    <text evidence="1">The sequence shown here is derived from an EMBL/GenBank/DDBJ whole genome shotgun (WGS) entry which is preliminary data.</text>
</comment>
<feature type="non-terminal residue" evidence="1">
    <location>
        <position position="1"/>
    </location>
</feature>
<dbReference type="AlphaFoldDB" id="A0A8J4UAN5"/>
<accession>A0A8J4UAN5</accession>
<reference evidence="1" key="1">
    <citation type="submission" date="2020-07" db="EMBL/GenBank/DDBJ databases">
        <title>Clarias magur genome sequencing, assembly and annotation.</title>
        <authorList>
            <person name="Kushwaha B."/>
            <person name="Kumar R."/>
            <person name="Das P."/>
            <person name="Joshi C.G."/>
            <person name="Kumar D."/>
            <person name="Nagpure N.S."/>
            <person name="Pandey M."/>
            <person name="Agarwal S."/>
            <person name="Srivastava S."/>
            <person name="Singh M."/>
            <person name="Sahoo L."/>
            <person name="Jayasankar P."/>
            <person name="Meher P.K."/>
            <person name="Koringa P.G."/>
            <person name="Iquebal M.A."/>
            <person name="Das S.P."/>
            <person name="Bit A."/>
            <person name="Patnaik S."/>
            <person name="Patel N."/>
            <person name="Shah T.M."/>
            <person name="Hinsu A."/>
            <person name="Jena J.K."/>
        </authorList>
    </citation>
    <scope>NUCLEOTIDE SEQUENCE</scope>
    <source>
        <strain evidence="1">CIFAMagur01</strain>
        <tissue evidence="1">Testis</tissue>
    </source>
</reference>